<proteinExistence type="predicted"/>
<comment type="caution">
    <text evidence="3">The sequence shown here is derived from an EMBL/GenBank/DDBJ whole genome shotgun (WGS) entry which is preliminary data.</text>
</comment>
<dbReference type="EMBL" id="BRXZ01001820">
    <property type="protein sequence ID" value="GMH46950.1"/>
    <property type="molecule type" value="Genomic_DNA"/>
</dbReference>
<dbReference type="Proteomes" id="UP001165082">
    <property type="component" value="Unassembled WGS sequence"/>
</dbReference>
<evidence type="ECO:0000256" key="2">
    <source>
        <dbReference type="SAM" id="MobiDB-lite"/>
    </source>
</evidence>
<evidence type="ECO:0000313" key="4">
    <source>
        <dbReference type="Proteomes" id="UP001165082"/>
    </source>
</evidence>
<name>A0A9W6ZAL9_9STRA</name>
<organism evidence="3 4">
    <name type="scientific">Triparma retinervis</name>
    <dbReference type="NCBI Taxonomy" id="2557542"/>
    <lineage>
        <taxon>Eukaryota</taxon>
        <taxon>Sar</taxon>
        <taxon>Stramenopiles</taxon>
        <taxon>Ochrophyta</taxon>
        <taxon>Bolidophyceae</taxon>
        <taxon>Parmales</taxon>
        <taxon>Triparmaceae</taxon>
        <taxon>Triparma</taxon>
    </lineage>
</organism>
<feature type="region of interest" description="Disordered" evidence="2">
    <location>
        <begin position="31"/>
        <end position="61"/>
    </location>
</feature>
<protein>
    <submittedName>
        <fullName evidence="3">Uncharacterized protein</fullName>
    </submittedName>
</protein>
<evidence type="ECO:0000313" key="3">
    <source>
        <dbReference type="EMBL" id="GMH46950.1"/>
    </source>
</evidence>
<keyword evidence="4" id="KW-1185">Reference proteome</keyword>
<feature type="coiled-coil region" evidence="1">
    <location>
        <begin position="69"/>
        <end position="110"/>
    </location>
</feature>
<evidence type="ECO:0000256" key="1">
    <source>
        <dbReference type="SAM" id="Coils"/>
    </source>
</evidence>
<sequence length="116" mass="13460">MQRYAYYNDTEGFSLVKAHLDKLKKEIDEREEVSVRSFPSGGSEREEAEDGEPQTVQTGVTPRKEEILRIKAEEEIFRLKASLDEKEREVQSGKEAMARLEDENVRLKLQVESKNE</sequence>
<dbReference type="AlphaFoldDB" id="A0A9W6ZAL9"/>
<reference evidence="3" key="1">
    <citation type="submission" date="2022-07" db="EMBL/GenBank/DDBJ databases">
        <title>Genome analysis of Parmales, a sister group of diatoms, reveals the evolutionary specialization of diatoms from phago-mixotrophs to photoautotrophs.</title>
        <authorList>
            <person name="Ban H."/>
            <person name="Sato S."/>
            <person name="Yoshikawa S."/>
            <person name="Kazumasa Y."/>
            <person name="Nakamura Y."/>
            <person name="Ichinomiya M."/>
            <person name="Saitoh K."/>
            <person name="Sato N."/>
            <person name="Blanc-Mathieu R."/>
            <person name="Endo H."/>
            <person name="Kuwata A."/>
            <person name="Ogata H."/>
        </authorList>
    </citation>
    <scope>NUCLEOTIDE SEQUENCE</scope>
</reference>
<gene>
    <name evidence="3" type="ORF">TrRE_jg3682</name>
</gene>
<accession>A0A9W6ZAL9</accession>
<keyword evidence="1" id="KW-0175">Coiled coil</keyword>